<protein>
    <recommendedName>
        <fullName evidence="1">Glucosamine-6-phosphate deaminase</fullName>
        <ecNumber evidence="1">3.5.99.6</ecNumber>
    </recommendedName>
</protein>
<name>A0A4R7F5T6_9FLAO</name>
<dbReference type="InterPro" id="IPR004547">
    <property type="entry name" value="Glucosamine6P_isomerase"/>
</dbReference>
<dbReference type="SUPFAM" id="SSF100950">
    <property type="entry name" value="NagB/RpiA/CoA transferase-like"/>
    <property type="match status" value="1"/>
</dbReference>
<dbReference type="InterPro" id="IPR037171">
    <property type="entry name" value="NagB/RpiA_transferase-like"/>
</dbReference>
<comment type="caution">
    <text evidence="3">The sequence shown here is derived from an EMBL/GenBank/DDBJ whole genome shotgun (WGS) entry which is preliminary data.</text>
</comment>
<dbReference type="EMBL" id="SOAG01000003">
    <property type="protein sequence ID" value="TDS65004.1"/>
    <property type="molecule type" value="Genomic_DNA"/>
</dbReference>
<dbReference type="InterPro" id="IPR052960">
    <property type="entry name" value="GlcN6P_deaminase-like"/>
</dbReference>
<dbReference type="EC" id="3.5.99.6" evidence="1"/>
<proteinExistence type="predicted"/>
<dbReference type="Gene3D" id="3.40.50.1360">
    <property type="match status" value="1"/>
</dbReference>
<dbReference type="InterPro" id="IPR006148">
    <property type="entry name" value="Glc/Gal-6P_isomerase"/>
</dbReference>
<dbReference type="Pfam" id="PF01182">
    <property type="entry name" value="Glucosamine_iso"/>
    <property type="match status" value="1"/>
</dbReference>
<gene>
    <name evidence="3" type="ORF">C8P70_10324</name>
</gene>
<dbReference type="CDD" id="cd01399">
    <property type="entry name" value="GlcN6P_deaminase"/>
    <property type="match status" value="1"/>
</dbReference>
<evidence type="ECO:0000313" key="4">
    <source>
        <dbReference type="Proteomes" id="UP000295215"/>
    </source>
</evidence>
<dbReference type="GO" id="GO:0005975">
    <property type="term" value="P:carbohydrate metabolic process"/>
    <property type="evidence" value="ECO:0007669"/>
    <property type="project" value="InterPro"/>
</dbReference>
<evidence type="ECO:0000256" key="1">
    <source>
        <dbReference type="NCBIfam" id="TIGR00502"/>
    </source>
</evidence>
<dbReference type="OrthoDB" id="9791139at2"/>
<reference evidence="3 4" key="1">
    <citation type="submission" date="2019-03" db="EMBL/GenBank/DDBJ databases">
        <title>Genomic Encyclopedia of Archaeal and Bacterial Type Strains, Phase II (KMG-II): from individual species to whole genera.</title>
        <authorList>
            <person name="Goeker M."/>
        </authorList>
    </citation>
    <scope>NUCLEOTIDE SEQUENCE [LARGE SCALE GENOMIC DNA]</scope>
    <source>
        <strain evidence="3 4">DSM 28213</strain>
    </source>
</reference>
<dbReference type="PANTHER" id="PTHR42892:SF1">
    <property type="entry name" value="GLUCOSAMINE-6-PHOSPHATE ISOMERASE"/>
    <property type="match status" value="1"/>
</dbReference>
<dbReference type="NCBIfam" id="TIGR00502">
    <property type="entry name" value="nagB"/>
    <property type="match status" value="1"/>
</dbReference>
<accession>A0A4R7F5T6</accession>
<evidence type="ECO:0000313" key="3">
    <source>
        <dbReference type="EMBL" id="TDS65004.1"/>
    </source>
</evidence>
<feature type="domain" description="Glucosamine/galactosamine-6-phosphate isomerase" evidence="2">
    <location>
        <begin position="28"/>
        <end position="245"/>
    </location>
</feature>
<evidence type="ECO:0000259" key="2">
    <source>
        <dbReference type="Pfam" id="PF01182"/>
    </source>
</evidence>
<organism evidence="3 4">
    <name type="scientific">Myroides indicus</name>
    <dbReference type="NCBI Taxonomy" id="1323422"/>
    <lineage>
        <taxon>Bacteria</taxon>
        <taxon>Pseudomonadati</taxon>
        <taxon>Bacteroidota</taxon>
        <taxon>Flavobacteriia</taxon>
        <taxon>Flavobacteriales</taxon>
        <taxon>Flavobacteriaceae</taxon>
        <taxon>Myroides</taxon>
    </lineage>
</organism>
<sequence>MTNPAISPATKIKNKTSVKIYADCKDASLYVAQRIADLITKKGSKGEKTILGLATGSSPKQVYQELVRLHKNEGLSFKNVITFNLDEYYPMQPIEEQSYVSFMNKNLFDHIDILPQNIHIPDGSIALENIAAYCRQYEQNIANCGGLDFQLLGIGRTGHIGFNEPGALLKSITRLVTLNDLTREDASADFGGKEKVPVQAITMGIKTITQAREIVLLAWSSRKAGIVKQALEGNITADVPATYLQHLPNVEYVLDTEAASLLTK</sequence>
<dbReference type="GO" id="GO:0006046">
    <property type="term" value="P:N-acetylglucosamine catabolic process"/>
    <property type="evidence" value="ECO:0007669"/>
    <property type="project" value="UniProtKB-UniRule"/>
</dbReference>
<dbReference type="GO" id="GO:0004342">
    <property type="term" value="F:glucosamine-6-phosphate deaminase activity"/>
    <property type="evidence" value="ECO:0007669"/>
    <property type="project" value="UniProtKB-UniRule"/>
</dbReference>
<dbReference type="Proteomes" id="UP000295215">
    <property type="component" value="Unassembled WGS sequence"/>
</dbReference>
<keyword evidence="4" id="KW-1185">Reference proteome</keyword>
<dbReference type="AlphaFoldDB" id="A0A4R7F5T6"/>
<dbReference type="PANTHER" id="PTHR42892">
    <property type="entry name" value="GLUCOSAMINE-6-PHOSPHATE DEAMINASE-LIKE PROTEIN BT_0258-RELATED"/>
    <property type="match status" value="1"/>
</dbReference>
<dbReference type="RefSeq" id="WP_133711615.1">
    <property type="nucleotide sequence ID" value="NZ_SOAG01000003.1"/>
</dbReference>